<evidence type="ECO:0000313" key="2">
    <source>
        <dbReference type="EMBL" id="GAI57642.1"/>
    </source>
</evidence>
<accession>X1PN03</accession>
<feature type="non-terminal residue" evidence="2">
    <location>
        <position position="33"/>
    </location>
</feature>
<comment type="caution">
    <text evidence="2">The sequence shown here is derived from an EMBL/GenBank/DDBJ whole genome shotgun (WGS) entry which is preliminary data.</text>
</comment>
<protein>
    <submittedName>
        <fullName evidence="2">Uncharacterized protein</fullName>
    </submittedName>
</protein>
<reference evidence="2" key="1">
    <citation type="journal article" date="2014" name="Front. Microbiol.">
        <title>High frequency of phylogenetically diverse reductive dehalogenase-homologous genes in deep subseafloor sedimentary metagenomes.</title>
        <authorList>
            <person name="Kawai M."/>
            <person name="Futagami T."/>
            <person name="Toyoda A."/>
            <person name="Takaki Y."/>
            <person name="Nishi S."/>
            <person name="Hori S."/>
            <person name="Arai W."/>
            <person name="Tsubouchi T."/>
            <person name="Morono Y."/>
            <person name="Uchiyama I."/>
            <person name="Ito T."/>
            <person name="Fujiyama A."/>
            <person name="Inagaki F."/>
            <person name="Takami H."/>
        </authorList>
    </citation>
    <scope>NUCLEOTIDE SEQUENCE</scope>
    <source>
        <strain evidence="2">Expedition CK06-06</strain>
    </source>
</reference>
<keyword evidence="1" id="KW-0175">Coiled coil</keyword>
<evidence type="ECO:0000256" key="1">
    <source>
        <dbReference type="SAM" id="Coils"/>
    </source>
</evidence>
<dbReference type="EMBL" id="BARV01038168">
    <property type="protein sequence ID" value="GAI57642.1"/>
    <property type="molecule type" value="Genomic_DNA"/>
</dbReference>
<name>X1PN03_9ZZZZ</name>
<organism evidence="2">
    <name type="scientific">marine sediment metagenome</name>
    <dbReference type="NCBI Taxonomy" id="412755"/>
    <lineage>
        <taxon>unclassified sequences</taxon>
        <taxon>metagenomes</taxon>
        <taxon>ecological metagenomes</taxon>
    </lineage>
</organism>
<gene>
    <name evidence="2" type="ORF">S06H3_58877</name>
</gene>
<dbReference type="AlphaFoldDB" id="X1PN03"/>
<feature type="coiled-coil region" evidence="1">
    <location>
        <begin position="4"/>
        <end position="31"/>
    </location>
</feature>
<sequence length="33" mass="4038">MGKKRIIRKTEEELLKEREEVEKALKKEIRTKP</sequence>
<proteinExistence type="predicted"/>